<comment type="caution">
    <text evidence="2">The sequence shown here is derived from an EMBL/GenBank/DDBJ whole genome shotgun (WGS) entry which is preliminary data.</text>
</comment>
<dbReference type="Proteomes" id="UP000838763">
    <property type="component" value="Unassembled WGS sequence"/>
</dbReference>
<gene>
    <name evidence="2" type="ORF">PPNO1_LOCUS2193</name>
</gene>
<keyword evidence="3" id="KW-1185">Reference proteome</keyword>
<protein>
    <submittedName>
        <fullName evidence="2">Uncharacterized protein</fullName>
    </submittedName>
</protein>
<evidence type="ECO:0000313" key="2">
    <source>
        <dbReference type="EMBL" id="CAI4212435.1"/>
    </source>
</evidence>
<accession>A0A9P1GY29</accession>
<reference evidence="2" key="1">
    <citation type="submission" date="2022-11" db="EMBL/GenBank/DDBJ databases">
        <authorList>
            <person name="Scott C."/>
            <person name="Bruce N."/>
        </authorList>
    </citation>
    <scope>NUCLEOTIDE SEQUENCE</scope>
</reference>
<feature type="region of interest" description="Disordered" evidence="1">
    <location>
        <begin position="1"/>
        <end position="61"/>
    </location>
</feature>
<evidence type="ECO:0000313" key="3">
    <source>
        <dbReference type="Proteomes" id="UP000838763"/>
    </source>
</evidence>
<evidence type="ECO:0000256" key="1">
    <source>
        <dbReference type="SAM" id="MobiDB-lite"/>
    </source>
</evidence>
<organism evidence="2 3">
    <name type="scientific">Parascedosporium putredinis</name>
    <dbReference type="NCBI Taxonomy" id="1442378"/>
    <lineage>
        <taxon>Eukaryota</taxon>
        <taxon>Fungi</taxon>
        <taxon>Dikarya</taxon>
        <taxon>Ascomycota</taxon>
        <taxon>Pezizomycotina</taxon>
        <taxon>Sordariomycetes</taxon>
        <taxon>Hypocreomycetidae</taxon>
        <taxon>Microascales</taxon>
        <taxon>Microascaceae</taxon>
        <taxon>Parascedosporium</taxon>
    </lineage>
</organism>
<name>A0A9P1GY29_9PEZI</name>
<dbReference type="OrthoDB" id="421121at2759"/>
<sequence>MQSRIAYRDPVGPPFTFPQDFETPITQNAQPPDSFLRQRQHSTQGPKNVQGRYSSTRHHGQSTFACEMELEFNPPQHQLRRKTPSGTITDGYDGSLAPSIPGPPPLKQLIVPGSSFGTLAIRESVSTATGSPVSKEHMRTDLDHVQSHNLRDPHARLHTRSSPNHNKTVTTFSSSIYSLPHTPQAPMLMGISKTGRTRPSDAGIPGGPAHVNTFQYSKEIRRGGLSYPLPHGVSRSPSFFSFAGHNALSNFQDAPLLSTHLKLATLSLSPRGRIVYEHIGPKSRSIPSEDLD</sequence>
<feature type="compositionally biased region" description="Polar residues" evidence="1">
    <location>
        <begin position="41"/>
        <end position="54"/>
    </location>
</feature>
<dbReference type="EMBL" id="CALLCH030000004">
    <property type="protein sequence ID" value="CAI4212435.1"/>
    <property type="molecule type" value="Genomic_DNA"/>
</dbReference>
<dbReference type="AlphaFoldDB" id="A0A9P1GY29"/>
<proteinExistence type="predicted"/>